<accession>A0A7S1BQ71</accession>
<organism evidence="2">
    <name type="scientific">Corethron hystrix</name>
    <dbReference type="NCBI Taxonomy" id="216773"/>
    <lineage>
        <taxon>Eukaryota</taxon>
        <taxon>Sar</taxon>
        <taxon>Stramenopiles</taxon>
        <taxon>Ochrophyta</taxon>
        <taxon>Bacillariophyta</taxon>
        <taxon>Coscinodiscophyceae</taxon>
        <taxon>Corethrophycidae</taxon>
        <taxon>Corethrales</taxon>
        <taxon>Corethraceae</taxon>
        <taxon>Corethron</taxon>
    </lineage>
</organism>
<feature type="compositionally biased region" description="Low complexity" evidence="1">
    <location>
        <begin position="611"/>
        <end position="630"/>
    </location>
</feature>
<dbReference type="EMBL" id="HBFR01029860">
    <property type="protein sequence ID" value="CAD8894517.1"/>
    <property type="molecule type" value="Transcribed_RNA"/>
</dbReference>
<proteinExistence type="predicted"/>
<feature type="compositionally biased region" description="Basic residues" evidence="1">
    <location>
        <begin position="680"/>
        <end position="691"/>
    </location>
</feature>
<feature type="region of interest" description="Disordered" evidence="1">
    <location>
        <begin position="611"/>
        <end position="648"/>
    </location>
</feature>
<name>A0A7S1BQ71_9STRA</name>
<protein>
    <submittedName>
        <fullName evidence="2">Uncharacterized protein</fullName>
    </submittedName>
</protein>
<evidence type="ECO:0000256" key="1">
    <source>
        <dbReference type="SAM" id="MobiDB-lite"/>
    </source>
</evidence>
<dbReference type="AlphaFoldDB" id="A0A7S1BQ71"/>
<reference evidence="2" key="1">
    <citation type="submission" date="2021-01" db="EMBL/GenBank/DDBJ databases">
        <authorList>
            <person name="Corre E."/>
            <person name="Pelletier E."/>
            <person name="Niang G."/>
            <person name="Scheremetjew M."/>
            <person name="Finn R."/>
            <person name="Kale V."/>
            <person name="Holt S."/>
            <person name="Cochrane G."/>
            <person name="Meng A."/>
            <person name="Brown T."/>
            <person name="Cohen L."/>
        </authorList>
    </citation>
    <scope>NUCLEOTIDE SEQUENCE</scope>
    <source>
        <strain evidence="2">308</strain>
    </source>
</reference>
<feature type="region of interest" description="Disordered" evidence="1">
    <location>
        <begin position="676"/>
        <end position="707"/>
    </location>
</feature>
<gene>
    <name evidence="2" type="ORF">CHYS00102_LOCUS21731</name>
</gene>
<sequence length="729" mass="82072">MKKKKNELLVESSVTPIKHISTYVQLLYDCSTQSIRRSLDSLLLSEHSPTSFVVLPYDLEDSSGIMQASDEKFGFIESFGLHLINLIQSNFILSTLRKNTNGLAISQTYLSELEEVNCKIRSELKHLESLEMKAKHVHAYETIMILYNITSDFIGECLKEDYAGNSFSAAQCLVRHKIGQLIDIDQTENVVLLIKKTKESMSNIMGGCGGCNFKEDTVKKALDPISTVHHLLLIEGGNTYSCEDIFMKVKEVSCVLLDLLESLSNDLISTLRVMVTEEVEVLKELFETPSKFLYYIDDYEKMLALVDNPLILNDDCVSFEQWFPCVHMSIKSACALDFAAQLTLLLGLNSEKLPQSWINQCIVGVGEFDAKSNVIEAETLQGIIEGIEGDQVPEILVKRVHGMDEFINHKNPDKVFSKLKPVKSPDCLLLWVSESSLSEIMLRTESDVVAMLQERRGSLVRSNSKVVARQDCSSKSDSSEIECLKNVAVQTLAQEKTYVESDPRIMIVPKPFILTARQNSSCIPSPKLRSHLVGGTPPSGRNSPLVCKNTFNLQKILPKQIEYSNTAFVRSRGKSTSPLCSDFSDQEEVVMRKATPVTRFSQLEKLMAKSTPRFSPASSSSKVLVKQQKSSIRKHCARRNSNSPSRRRNIAVKPVDSWKDRIMNASPSTRISKIASVDTKKKKSSPHRRILGPHNFHSSPRRDMMNRDKRSFSPMMTKMYKKNSISRLM</sequence>
<evidence type="ECO:0000313" key="2">
    <source>
        <dbReference type="EMBL" id="CAD8894517.1"/>
    </source>
</evidence>